<dbReference type="InterPro" id="IPR025558">
    <property type="entry name" value="DUF4283"/>
</dbReference>
<feature type="region of interest" description="Disordered" evidence="1">
    <location>
        <begin position="351"/>
        <end position="407"/>
    </location>
</feature>
<dbReference type="Gene3D" id="3.30.420.10">
    <property type="entry name" value="Ribonuclease H-like superfamily/Ribonuclease H"/>
    <property type="match status" value="1"/>
</dbReference>
<dbReference type="InterPro" id="IPR036397">
    <property type="entry name" value="RNaseH_sf"/>
</dbReference>
<organism evidence="3">
    <name type="scientific">Fagus sylvatica</name>
    <name type="common">Beechnut</name>
    <dbReference type="NCBI Taxonomy" id="28930"/>
    <lineage>
        <taxon>Eukaryota</taxon>
        <taxon>Viridiplantae</taxon>
        <taxon>Streptophyta</taxon>
        <taxon>Embryophyta</taxon>
        <taxon>Tracheophyta</taxon>
        <taxon>Spermatophyta</taxon>
        <taxon>Magnoliopsida</taxon>
        <taxon>eudicotyledons</taxon>
        <taxon>Gunneridae</taxon>
        <taxon>Pentapetalae</taxon>
        <taxon>rosids</taxon>
        <taxon>fabids</taxon>
        <taxon>Fagales</taxon>
        <taxon>Fagaceae</taxon>
        <taxon>Fagus</taxon>
    </lineage>
</organism>
<accession>A0A2N9F6L9</accession>
<feature type="compositionally biased region" description="Polar residues" evidence="1">
    <location>
        <begin position="251"/>
        <end position="265"/>
    </location>
</feature>
<dbReference type="InterPro" id="IPR043502">
    <property type="entry name" value="DNA/RNA_pol_sf"/>
</dbReference>
<dbReference type="InterPro" id="IPR036691">
    <property type="entry name" value="Endo/exonu/phosph_ase_sf"/>
</dbReference>
<dbReference type="InterPro" id="IPR000477">
    <property type="entry name" value="RT_dom"/>
</dbReference>
<dbReference type="InterPro" id="IPR012337">
    <property type="entry name" value="RNaseH-like_sf"/>
</dbReference>
<dbReference type="PROSITE" id="PS50878">
    <property type="entry name" value="RT_POL"/>
    <property type="match status" value="1"/>
</dbReference>
<dbReference type="PANTHER" id="PTHR33116">
    <property type="entry name" value="REVERSE TRANSCRIPTASE ZINC-BINDING DOMAIN-CONTAINING PROTEIN-RELATED-RELATED"/>
    <property type="match status" value="1"/>
</dbReference>
<dbReference type="InterPro" id="IPR005135">
    <property type="entry name" value="Endo/exonuclease/phosphatase"/>
</dbReference>
<feature type="compositionally biased region" description="Polar residues" evidence="1">
    <location>
        <begin position="359"/>
        <end position="381"/>
    </location>
</feature>
<evidence type="ECO:0000259" key="2">
    <source>
        <dbReference type="PROSITE" id="PS50878"/>
    </source>
</evidence>
<gene>
    <name evidence="3" type="ORF">FSB_LOCUS10684</name>
</gene>
<dbReference type="SUPFAM" id="SSF56219">
    <property type="entry name" value="DNase I-like"/>
    <property type="match status" value="1"/>
</dbReference>
<dbReference type="Pfam" id="PF14392">
    <property type="entry name" value="zf-CCHC_4"/>
    <property type="match status" value="1"/>
</dbReference>
<proteinExistence type="predicted"/>
<dbReference type="PANTHER" id="PTHR33116:SF86">
    <property type="entry name" value="REVERSE TRANSCRIPTASE DOMAIN-CONTAINING PROTEIN"/>
    <property type="match status" value="1"/>
</dbReference>
<dbReference type="InterPro" id="IPR002156">
    <property type="entry name" value="RNaseH_domain"/>
</dbReference>
<dbReference type="Pfam" id="PF03372">
    <property type="entry name" value="Exo_endo_phos"/>
    <property type="match status" value="1"/>
</dbReference>
<dbReference type="SUPFAM" id="SSF56672">
    <property type="entry name" value="DNA/RNA polymerases"/>
    <property type="match status" value="1"/>
</dbReference>
<dbReference type="SUPFAM" id="SSF53098">
    <property type="entry name" value="Ribonuclease H-like"/>
    <property type="match status" value="1"/>
</dbReference>
<dbReference type="Pfam" id="PF00078">
    <property type="entry name" value="RVT_1"/>
    <property type="match status" value="1"/>
</dbReference>
<dbReference type="GO" id="GO:0004523">
    <property type="term" value="F:RNA-DNA hybrid ribonuclease activity"/>
    <property type="evidence" value="ECO:0007669"/>
    <property type="project" value="InterPro"/>
</dbReference>
<feature type="compositionally biased region" description="Pro residues" evidence="1">
    <location>
        <begin position="270"/>
        <end position="282"/>
    </location>
</feature>
<dbReference type="InterPro" id="IPR026960">
    <property type="entry name" value="RVT-Znf"/>
</dbReference>
<dbReference type="InterPro" id="IPR044730">
    <property type="entry name" value="RNase_H-like_dom_plant"/>
</dbReference>
<sequence length="1789" mass="203681">MEDLDGLWKKLSLNEKEDNIFDLSSDAQPDKPTLAAKFYTRRVINVEAVARTFKPLWQTKKCFSIQDVGDNMALIEFEDAADMERVLLGEPWSYDKYLIAFHRLSNGVAVENLPFHQVDFWIQLHNLPILSMKRKVAVAMGEYIGKVLPSSTQEEEVGNGRYMRVRVRVDITKPLCRGRKIGLGNGVEGWVSFQYERLPNFCYWCGIPTHGERDCEDWLSTPANLRERPMEYGTWLRANGERLSRKIQVTVEGSSRRASGGQWNSAAHPKPTPPPPQPPATSPPFAEFHATDMEVAENWVPDQVKADFTGANPRSFEESLYEIDVAINYNPVNHGEPLTAELTQSDPVISAGPPVTHMAQVQPSNSLDSSRTPLSDLSNRWATPERQSKPKPGTWKKKARSQDPITTTSLPILTEKRTSAEAFEVTTAEVRQTKTALQELTRLVRVKAPSAVFLMETWSNEDYLEILRCNLHFSSKLVVHSNNKGGGLALFWNADIDVSIKSYSCNHIDAVINDGKSDAWRITGVYGAPEVNNRHKTWDLIRRLDGLSQLSWCCLGDFNEIVKLAEMHGRFSRPDRQMQAFRNVLDDCGLVDLGFNGFPFTWCNNRDPPNTTWVRLDRVVVNIEWLERFPRARVDHLDVIKSDHKCLWLNCEPPSSSRRRRKPFRFEEMWMSDSGCEQTIKEAWGSDKSGTAMFQVSHKLRECKYQLGSWSRESFGNVGKKIEATKLELRQAETLAIQGHSHENLQILRHRLNSLFEKEEKMWRQRSRSLWLANGDRNTKYFHSRATQRHRRNRILGLKDNTGVLHDTTEGMASLFITYYNSLFTTDQPDQIEAVVAQVAQVVTEDMNKALIREFTAPEVEIALKQMAPTKAPGPDGMPPVFYQKFWHVVGSDVTKAVLSCLNSGCILKSINHTFITLIPKTKNPERVTEFRPISLCNVIYKLISKVLANRLKLILPQIVSDSQSAFVPGRLITDNVLVAFETLHHMHHNKIGRDGAMALKLDMSKAYDRVEWLFLEKIMAKLGFHQKWISLMTECISTVSYSILVNGEPHGYIKPSRGLRQGDPLSPYLFLLCAEGLHSLIQKAAVDGDIQGISLCRQGPKITHLFFADDSLLFSKATPQVCGKIQDILSQYEKASGQQVNRDKTTIYFSKGTPGATQNIIKGALEVPIIRHYEKYLGLPSLVGRNRSESFSQIKERVWQKLKGWKEKLLSQAGREILIKAVAQAIPTYSMSCFRLPAKLCNDLEAMVRRFWWSNNSEQRKIHWVSWRKLCQSKQKGGLGFRDLRKFNDALLAKQVWRLIHDTNSLFYRVFKAKFFPHGSIMDCPSRTRGSYAWQSILKAREVISRGAVWRVGNGQSINIWDQRWLLEDHHRKILTPGPNILLHCTVNQLIIQPQRVWDHALIDRLFTPYDAEAIKHIPLSNHEHADKLIWPGNTNGVYSVRSGYRLLVDEEEMSLPGCSTPNPLQNTWRSIWSLNIPKKCQMFAWKASCEALPTKLNLTKRHIPIDPTCEICGRFAEDAIHALWSCKNLQQVWDQEVWTQSLRSSQSGDFADLLTKVIHQGRDSEPEQFIMICWALWQRRNKIRLHQDVDSLNQVGPKAKCYLEEYLKASDQKQPNSQPIPEVSWMPPRSHRIKINYDGAVFSQTNEAGIGVIVRDTSGMVLASLVQKVRFPHSVPSIEAWAAKRSIQFALEIGLTEAEFEGDSQIVVTALNDTHPSLAPFGLLIADAKTIAKKLQKCSFTHVKRQGNRLAHALAHKAQFCNSLEVWMEAVPPDLELLYLSSLNSSS</sequence>
<protein>
    <recommendedName>
        <fullName evidence="2">Reverse transcriptase domain-containing protein</fullName>
    </recommendedName>
</protein>
<feature type="domain" description="Reverse transcriptase" evidence="2">
    <location>
        <begin position="900"/>
        <end position="1182"/>
    </location>
</feature>
<evidence type="ECO:0000256" key="1">
    <source>
        <dbReference type="SAM" id="MobiDB-lite"/>
    </source>
</evidence>
<dbReference type="CDD" id="cd06222">
    <property type="entry name" value="RNase_H_like"/>
    <property type="match status" value="1"/>
</dbReference>
<dbReference type="Pfam" id="PF13966">
    <property type="entry name" value="zf-RVT"/>
    <property type="match status" value="1"/>
</dbReference>
<dbReference type="GO" id="GO:0003676">
    <property type="term" value="F:nucleic acid binding"/>
    <property type="evidence" value="ECO:0007669"/>
    <property type="project" value="InterPro"/>
</dbReference>
<name>A0A2N9F6L9_FAGSY</name>
<dbReference type="CDD" id="cd01650">
    <property type="entry name" value="RT_nLTR_like"/>
    <property type="match status" value="1"/>
</dbReference>
<dbReference type="EMBL" id="OIVN01000602">
    <property type="protein sequence ID" value="SPC82802.1"/>
    <property type="molecule type" value="Genomic_DNA"/>
</dbReference>
<reference evidence="3" key="1">
    <citation type="submission" date="2018-02" db="EMBL/GenBank/DDBJ databases">
        <authorList>
            <person name="Cohen D.B."/>
            <person name="Kent A.D."/>
        </authorList>
    </citation>
    <scope>NUCLEOTIDE SEQUENCE</scope>
</reference>
<dbReference type="InterPro" id="IPR025836">
    <property type="entry name" value="Zn_knuckle_CX2CX4HX4C"/>
</dbReference>
<dbReference type="Gene3D" id="3.60.10.10">
    <property type="entry name" value="Endonuclease/exonuclease/phosphatase"/>
    <property type="match status" value="1"/>
</dbReference>
<dbReference type="Pfam" id="PF14111">
    <property type="entry name" value="DUF4283"/>
    <property type="match status" value="1"/>
</dbReference>
<feature type="region of interest" description="Disordered" evidence="1">
    <location>
        <begin position="250"/>
        <end position="286"/>
    </location>
</feature>
<evidence type="ECO:0000313" key="3">
    <source>
        <dbReference type="EMBL" id="SPC82802.1"/>
    </source>
</evidence>
<dbReference type="Pfam" id="PF13456">
    <property type="entry name" value="RVT_3"/>
    <property type="match status" value="1"/>
</dbReference>